<organism evidence="1 2">
    <name type="scientific">Candidatus Epulonipiscium fishelsonii</name>
    <dbReference type="NCBI Taxonomy" id="77094"/>
    <lineage>
        <taxon>Bacteria</taxon>
        <taxon>Bacillati</taxon>
        <taxon>Bacillota</taxon>
        <taxon>Clostridia</taxon>
        <taxon>Lachnospirales</taxon>
        <taxon>Lachnospiraceae</taxon>
        <taxon>Candidatus Epulonipiscium</taxon>
    </lineage>
</organism>
<evidence type="ECO:0000313" key="1">
    <source>
        <dbReference type="EMBL" id="ONI39710.1"/>
    </source>
</evidence>
<comment type="caution">
    <text evidence="1">The sequence shown here is derived from an EMBL/GenBank/DDBJ whole genome shotgun (WGS) entry which is preliminary data.</text>
</comment>
<dbReference type="EMBL" id="LJDB01000061">
    <property type="protein sequence ID" value="ONI39710.1"/>
    <property type="molecule type" value="Genomic_DNA"/>
</dbReference>
<protein>
    <submittedName>
        <fullName evidence="1">Uncharacterized protein</fullName>
    </submittedName>
</protein>
<name>A0ACC8XAZ5_9FIRM</name>
<reference evidence="1" key="1">
    <citation type="submission" date="2016-08" db="EMBL/GenBank/DDBJ databases">
        <authorList>
            <person name="Ngugi D.K."/>
            <person name="Miyake S."/>
            <person name="Stingl U."/>
        </authorList>
    </citation>
    <scope>NUCLEOTIDE SEQUENCE</scope>
    <source>
        <strain evidence="1">SCG-B11WGA-EpuloA1</strain>
    </source>
</reference>
<proteinExistence type="predicted"/>
<evidence type="ECO:0000313" key="2">
    <source>
        <dbReference type="Proteomes" id="UP000188605"/>
    </source>
</evidence>
<dbReference type="Proteomes" id="UP000188605">
    <property type="component" value="Unassembled WGS sequence"/>
</dbReference>
<gene>
    <name evidence="1" type="ORF">AN396_07510</name>
</gene>
<accession>A0ACC8XAZ5</accession>
<sequence>MFKKLSMVVVATFLALGAVPAHAYTSTTLDTRIAPEKAMFEEVDLTNYEMVYKSGLLSFYFKHGRDVILILNNKTGEYFTTGLDIPFADEEVEGETLEAGLNKTFTGIANSLITIEYFGKETIKRISSAGAKDASATFKMTSNNEALYSITFEKLAIQIDVEIVFLEDGLTFNIPAENITGDGKNRLASILIAPFLGAAGGMEEHYNETEEDYDDPVYKYMTPGYIFVPDGSGALIRFEQNETEFYEYVGDVYGADPSTQTYHTQTLNQAVPTHNVTMPVFGIAHGDNQKAFVAYADSGAEYMQIIARPQANMNIEYYWAYPRFEYNVNYFKVYNKKGDGFFTQLEQIQDFDVSMTYKFLYGNGDTHPADYVGMALTYRDHLINTGKLSDNTSDNTNEDIPIRLDFVMADAKSSIIGNTEVLVTSAEDVDNILNDFASDGITNINSGIIGWQHKGESLSRADEVSFSGGKQQEFADLISKWNNQSIDISLSRDFTTINKEATTYYNVATRHINGLYPEVDHTYILPHNVPVNSFSYAHPLVSTEWIKSLFSEVPGSSFTLKTTLVSSYKDGLVEYSLTDAINEYQTLFNLSEDIDLNFENPNMYLWNVTSRFLQTPIGHSRHIFQTDAVPFLQMVLGGNAYSPYINFSFYSSSDILRMIDYNLYPTFILSKEPAHLLQDTNLADYYSTEIDIYKDMVDTVYNQINDVLSQVKGYQWIDREVLSEGVIQNTYVNELGNHKKITINYTDEIFNNVSPLSAQVEEDE</sequence>
<keyword evidence="2" id="KW-1185">Reference proteome</keyword>